<comment type="caution">
    <text evidence="1">The sequence shown here is derived from an EMBL/GenBank/DDBJ whole genome shotgun (WGS) entry which is preliminary data.</text>
</comment>
<gene>
    <name evidence="1" type="ORF">Acy02nite_47420</name>
</gene>
<dbReference type="AlphaFoldDB" id="A0A919MD71"/>
<organism evidence="1 2">
    <name type="scientific">Actinoplanes cyaneus</name>
    <dbReference type="NCBI Taxonomy" id="52696"/>
    <lineage>
        <taxon>Bacteria</taxon>
        <taxon>Bacillati</taxon>
        <taxon>Actinomycetota</taxon>
        <taxon>Actinomycetes</taxon>
        <taxon>Micromonosporales</taxon>
        <taxon>Micromonosporaceae</taxon>
        <taxon>Actinoplanes</taxon>
    </lineage>
</organism>
<protein>
    <submittedName>
        <fullName evidence="1">Uncharacterized protein</fullName>
    </submittedName>
</protein>
<reference evidence="1" key="1">
    <citation type="submission" date="2021-01" db="EMBL/GenBank/DDBJ databases">
        <title>Whole genome shotgun sequence of Actinoplanes cyaneus NBRC 14990.</title>
        <authorList>
            <person name="Komaki H."/>
            <person name="Tamura T."/>
        </authorList>
    </citation>
    <scope>NUCLEOTIDE SEQUENCE</scope>
    <source>
        <strain evidence="1">NBRC 14990</strain>
    </source>
</reference>
<proteinExistence type="predicted"/>
<accession>A0A919MD71</accession>
<name>A0A919MD71_9ACTN</name>
<evidence type="ECO:0000313" key="2">
    <source>
        <dbReference type="Proteomes" id="UP000619479"/>
    </source>
</evidence>
<dbReference type="Proteomes" id="UP000619479">
    <property type="component" value="Unassembled WGS sequence"/>
</dbReference>
<keyword evidence="2" id="KW-1185">Reference proteome</keyword>
<sequence>MPVPKHLYEEIRQFLDCSGGTGSDDRRCFGTKGTSQCRCDRALDDLARRVSNGTFACPLQFSHYPSVRHPYQHGL</sequence>
<evidence type="ECO:0000313" key="1">
    <source>
        <dbReference type="EMBL" id="GID66861.1"/>
    </source>
</evidence>
<dbReference type="EMBL" id="BOMH01000036">
    <property type="protein sequence ID" value="GID66861.1"/>
    <property type="molecule type" value="Genomic_DNA"/>
</dbReference>